<gene>
    <name evidence="2" type="ORF">RN001_008374</name>
</gene>
<dbReference type="AlphaFoldDB" id="A0AAN7SP79"/>
<dbReference type="Proteomes" id="UP001353858">
    <property type="component" value="Unassembled WGS sequence"/>
</dbReference>
<sequence>MGKLTPVLAACALNSSGVYIFRTPANLECFPYSAYLMFLASVFYLLWNVPLNPYPSCFRDLAHPASLVLESLVATLLIEVVMTDFWCPLQTKFVTFVPTIPDEINEISNFLGVDATALTDCLEFLKTEEATTAASYALSSFFLVCTMHTTRVVDLRLMRCGLDVFILDITKRSQNFAKSIVQMDWYKRRGGCRPSLKCTHRRRSTSCSDWTAESDSIESDSQYIVNYNLNAR</sequence>
<keyword evidence="1" id="KW-0472">Membrane</keyword>
<evidence type="ECO:0000313" key="3">
    <source>
        <dbReference type="Proteomes" id="UP001353858"/>
    </source>
</evidence>
<dbReference type="Pfam" id="PF16089">
    <property type="entry name" value="DUF4818"/>
    <property type="match status" value="1"/>
</dbReference>
<reference evidence="3" key="1">
    <citation type="submission" date="2023-01" db="EMBL/GenBank/DDBJ databases">
        <title>Key to firefly adult light organ development and bioluminescence: homeobox transcription factors regulate luciferase expression and transportation to peroxisome.</title>
        <authorList>
            <person name="Fu X."/>
        </authorList>
    </citation>
    <scope>NUCLEOTIDE SEQUENCE [LARGE SCALE GENOMIC DNA]</scope>
</reference>
<evidence type="ECO:0000256" key="1">
    <source>
        <dbReference type="SAM" id="Phobius"/>
    </source>
</evidence>
<organism evidence="2 3">
    <name type="scientific">Aquatica leii</name>
    <dbReference type="NCBI Taxonomy" id="1421715"/>
    <lineage>
        <taxon>Eukaryota</taxon>
        <taxon>Metazoa</taxon>
        <taxon>Ecdysozoa</taxon>
        <taxon>Arthropoda</taxon>
        <taxon>Hexapoda</taxon>
        <taxon>Insecta</taxon>
        <taxon>Pterygota</taxon>
        <taxon>Neoptera</taxon>
        <taxon>Endopterygota</taxon>
        <taxon>Coleoptera</taxon>
        <taxon>Polyphaga</taxon>
        <taxon>Elateriformia</taxon>
        <taxon>Elateroidea</taxon>
        <taxon>Lampyridae</taxon>
        <taxon>Luciolinae</taxon>
        <taxon>Aquatica</taxon>
    </lineage>
</organism>
<accession>A0AAN7SP79</accession>
<feature type="transmembrane region" description="Helical" evidence="1">
    <location>
        <begin position="30"/>
        <end position="47"/>
    </location>
</feature>
<comment type="caution">
    <text evidence="2">The sequence shown here is derived from an EMBL/GenBank/DDBJ whole genome shotgun (WGS) entry which is preliminary data.</text>
</comment>
<keyword evidence="1" id="KW-0812">Transmembrane</keyword>
<name>A0AAN7SP79_9COLE</name>
<dbReference type="EMBL" id="JARPUR010000003">
    <property type="protein sequence ID" value="KAK4880228.1"/>
    <property type="molecule type" value="Genomic_DNA"/>
</dbReference>
<protein>
    <submittedName>
        <fullName evidence="2">Uncharacterized protein</fullName>
    </submittedName>
</protein>
<proteinExistence type="predicted"/>
<dbReference type="InterPro" id="IPR032145">
    <property type="entry name" value="DUF4818"/>
</dbReference>
<keyword evidence="1" id="KW-1133">Transmembrane helix</keyword>
<evidence type="ECO:0000313" key="2">
    <source>
        <dbReference type="EMBL" id="KAK4880228.1"/>
    </source>
</evidence>
<keyword evidence="3" id="KW-1185">Reference proteome</keyword>